<name>A0AAV1U400_9STRA</name>
<dbReference type="InterPro" id="IPR023780">
    <property type="entry name" value="Chromo_domain"/>
</dbReference>
<keyword evidence="2" id="KW-0539">Nucleus</keyword>
<dbReference type="Pfam" id="PF00385">
    <property type="entry name" value="Chromo"/>
    <property type="match status" value="1"/>
</dbReference>
<dbReference type="EMBL" id="CAKLBY020000153">
    <property type="protein sequence ID" value="CAK7929436.1"/>
    <property type="molecule type" value="Genomic_DNA"/>
</dbReference>
<dbReference type="PROSITE" id="PS00598">
    <property type="entry name" value="CHROMO_1"/>
    <property type="match status" value="1"/>
</dbReference>
<reference evidence="5" key="1">
    <citation type="submission" date="2024-01" db="EMBL/GenBank/DDBJ databases">
        <authorList>
            <person name="Webb A."/>
        </authorList>
    </citation>
    <scope>NUCLEOTIDE SEQUENCE</scope>
    <source>
        <strain evidence="5">Pm1</strain>
    </source>
</reference>
<dbReference type="GO" id="GO:0005634">
    <property type="term" value="C:nucleus"/>
    <property type="evidence" value="ECO:0007669"/>
    <property type="project" value="UniProtKB-SubCell"/>
</dbReference>
<dbReference type="InterPro" id="IPR016197">
    <property type="entry name" value="Chromo-like_dom_sf"/>
</dbReference>
<feature type="compositionally biased region" description="Basic residues" evidence="3">
    <location>
        <begin position="102"/>
        <end position="111"/>
    </location>
</feature>
<evidence type="ECO:0000256" key="3">
    <source>
        <dbReference type="SAM" id="MobiDB-lite"/>
    </source>
</evidence>
<organism evidence="5 6">
    <name type="scientific">Peronospora matthiolae</name>
    <dbReference type="NCBI Taxonomy" id="2874970"/>
    <lineage>
        <taxon>Eukaryota</taxon>
        <taxon>Sar</taxon>
        <taxon>Stramenopiles</taxon>
        <taxon>Oomycota</taxon>
        <taxon>Peronosporomycetes</taxon>
        <taxon>Peronosporales</taxon>
        <taxon>Peronosporaceae</taxon>
        <taxon>Peronospora</taxon>
    </lineage>
</organism>
<evidence type="ECO:0000256" key="1">
    <source>
        <dbReference type="ARBA" id="ARBA00004123"/>
    </source>
</evidence>
<protein>
    <recommendedName>
        <fullName evidence="4">Chromo domain-containing protein</fullName>
    </recommendedName>
</protein>
<evidence type="ECO:0000256" key="2">
    <source>
        <dbReference type="ARBA" id="ARBA00023242"/>
    </source>
</evidence>
<dbReference type="Proteomes" id="UP001162060">
    <property type="component" value="Unassembled WGS sequence"/>
</dbReference>
<dbReference type="PROSITE" id="PS50013">
    <property type="entry name" value="CHROMO_2"/>
    <property type="match status" value="1"/>
</dbReference>
<sequence>MFPPPPHLFVDSSGGQRFLVRRILSHRDVSGVQTGYLVRWRGYPPAWDSWEPRTQLIGDVLGPVEQCDETHPLRSKKGRRKTTSPNASTEIAKCESLQPSQKRCKPSSKNH</sequence>
<proteinExistence type="predicted"/>
<evidence type="ECO:0000313" key="5">
    <source>
        <dbReference type="EMBL" id="CAK7929436.1"/>
    </source>
</evidence>
<comment type="subcellular location">
    <subcellularLocation>
        <location evidence="1">Nucleus</location>
    </subcellularLocation>
</comment>
<accession>A0AAV1U400</accession>
<gene>
    <name evidence="5" type="ORF">PM001_LOCUS14586</name>
</gene>
<evidence type="ECO:0000259" key="4">
    <source>
        <dbReference type="PROSITE" id="PS50013"/>
    </source>
</evidence>
<dbReference type="InterPro" id="IPR023779">
    <property type="entry name" value="Chromodomain_CS"/>
</dbReference>
<dbReference type="InterPro" id="IPR000953">
    <property type="entry name" value="Chromo/chromo_shadow_dom"/>
</dbReference>
<dbReference type="SMART" id="SM00298">
    <property type="entry name" value="CHROMO"/>
    <property type="match status" value="1"/>
</dbReference>
<comment type="caution">
    <text evidence="5">The sequence shown here is derived from an EMBL/GenBank/DDBJ whole genome shotgun (WGS) entry which is preliminary data.</text>
</comment>
<feature type="region of interest" description="Disordered" evidence="3">
    <location>
        <begin position="68"/>
        <end position="111"/>
    </location>
</feature>
<dbReference type="AlphaFoldDB" id="A0AAV1U400"/>
<feature type="compositionally biased region" description="Basic residues" evidence="3">
    <location>
        <begin position="73"/>
        <end position="82"/>
    </location>
</feature>
<evidence type="ECO:0000313" key="6">
    <source>
        <dbReference type="Proteomes" id="UP001162060"/>
    </source>
</evidence>
<dbReference type="Gene3D" id="2.40.50.40">
    <property type="match status" value="1"/>
</dbReference>
<dbReference type="CDD" id="cd00024">
    <property type="entry name" value="CD_CSD"/>
    <property type="match status" value="1"/>
</dbReference>
<dbReference type="SUPFAM" id="SSF54160">
    <property type="entry name" value="Chromo domain-like"/>
    <property type="match status" value="1"/>
</dbReference>
<feature type="domain" description="Chromo" evidence="4">
    <location>
        <begin position="18"/>
        <end position="56"/>
    </location>
</feature>